<name>A0A9W7D9S5_9STRA</name>
<evidence type="ECO:0000259" key="1">
    <source>
        <dbReference type="Pfam" id="PF17921"/>
    </source>
</evidence>
<feature type="domain" description="Integrase zinc-binding" evidence="1">
    <location>
        <begin position="157"/>
        <end position="214"/>
    </location>
</feature>
<dbReference type="AlphaFoldDB" id="A0A9W7D9S5"/>
<dbReference type="OrthoDB" id="106643at2759"/>
<dbReference type="InterPro" id="IPR012337">
    <property type="entry name" value="RNaseH-like_sf"/>
</dbReference>
<evidence type="ECO:0000313" key="3">
    <source>
        <dbReference type="Proteomes" id="UP001165083"/>
    </source>
</evidence>
<organism evidence="2 3">
    <name type="scientific">Phytophthora lilii</name>
    <dbReference type="NCBI Taxonomy" id="2077276"/>
    <lineage>
        <taxon>Eukaryota</taxon>
        <taxon>Sar</taxon>
        <taxon>Stramenopiles</taxon>
        <taxon>Oomycota</taxon>
        <taxon>Peronosporomycetes</taxon>
        <taxon>Peronosporales</taxon>
        <taxon>Peronosporaceae</taxon>
        <taxon>Phytophthora</taxon>
    </lineage>
</organism>
<protein>
    <submittedName>
        <fullName evidence="2">Unnamed protein product</fullName>
    </submittedName>
</protein>
<sequence>MKHKFKSLRLVHVKREFNQAADYLTSKTLMLGASGTVSDEAEKRHLEQVSKIRERLVKEPGTPAQVEAQNEVGTPGKDLRTTRDVEGRSIVDEIPSAETAPLTHAAMTLSGSHLDDSVRPLRLQTSSLGMPAVYCTDWPVLPEIARATLWDEPRLVVPNGLRPDMLHYAHEDYQGGHQGITRTYERLRSEFYWPGMYSDVECFVKECVDCQSGKGRLPNPGPSPGNIEPRRSFEVVSMDFVIHKPNSARGNTFLLQFQDAFSGFVMCKPMSSTTAQDVAEAYEECVFRRFGASFMLRHDQDTCPGGGIRHDFAVNIYGLRSAGHGQRFTPPEARVISIPVSTGCTKRTTGVSSFVVYGNEPGSRSVCIKLLDNRPCESTQYCQIFNL</sequence>
<dbReference type="InterPro" id="IPR050951">
    <property type="entry name" value="Retrovirus_Pol_polyprotein"/>
</dbReference>
<dbReference type="InterPro" id="IPR036397">
    <property type="entry name" value="RNaseH_sf"/>
</dbReference>
<dbReference type="FunFam" id="1.10.340.70:FF:000001">
    <property type="entry name" value="Retrovirus-related Pol polyprotein from transposon gypsy-like Protein"/>
    <property type="match status" value="1"/>
</dbReference>
<dbReference type="PANTHER" id="PTHR37984:SF5">
    <property type="entry name" value="PROTEIN NYNRIN-LIKE"/>
    <property type="match status" value="1"/>
</dbReference>
<dbReference type="PANTHER" id="PTHR37984">
    <property type="entry name" value="PROTEIN CBG26694"/>
    <property type="match status" value="1"/>
</dbReference>
<dbReference type="Gene3D" id="3.30.420.10">
    <property type="entry name" value="Ribonuclease H-like superfamily/Ribonuclease H"/>
    <property type="match status" value="1"/>
</dbReference>
<dbReference type="SUPFAM" id="SSF53098">
    <property type="entry name" value="Ribonuclease H-like"/>
    <property type="match status" value="1"/>
</dbReference>
<accession>A0A9W7D9S5</accession>
<keyword evidence="3" id="KW-1185">Reference proteome</keyword>
<dbReference type="InterPro" id="IPR041588">
    <property type="entry name" value="Integrase_H2C2"/>
</dbReference>
<dbReference type="EMBL" id="BSXW01012435">
    <property type="protein sequence ID" value="GMF64838.1"/>
    <property type="molecule type" value="Genomic_DNA"/>
</dbReference>
<evidence type="ECO:0000313" key="2">
    <source>
        <dbReference type="EMBL" id="GMF64838.1"/>
    </source>
</evidence>
<dbReference type="Proteomes" id="UP001165083">
    <property type="component" value="Unassembled WGS sequence"/>
</dbReference>
<reference evidence="2" key="1">
    <citation type="submission" date="2023-04" db="EMBL/GenBank/DDBJ databases">
        <title>Phytophthora lilii NBRC 32176.</title>
        <authorList>
            <person name="Ichikawa N."/>
            <person name="Sato H."/>
            <person name="Tonouchi N."/>
        </authorList>
    </citation>
    <scope>NUCLEOTIDE SEQUENCE</scope>
    <source>
        <strain evidence="2">NBRC 32176</strain>
    </source>
</reference>
<dbReference type="Gene3D" id="1.10.340.70">
    <property type="match status" value="1"/>
</dbReference>
<gene>
    <name evidence="2" type="ORF">Plil01_001759600</name>
</gene>
<proteinExistence type="predicted"/>
<dbReference type="GO" id="GO:0003676">
    <property type="term" value="F:nucleic acid binding"/>
    <property type="evidence" value="ECO:0007669"/>
    <property type="project" value="InterPro"/>
</dbReference>
<comment type="caution">
    <text evidence="2">The sequence shown here is derived from an EMBL/GenBank/DDBJ whole genome shotgun (WGS) entry which is preliminary data.</text>
</comment>
<dbReference type="Pfam" id="PF17921">
    <property type="entry name" value="Integrase_H2C2"/>
    <property type="match status" value="1"/>
</dbReference>